<dbReference type="InterPro" id="IPR029058">
    <property type="entry name" value="AB_hydrolase_fold"/>
</dbReference>
<dbReference type="InterPro" id="IPR002018">
    <property type="entry name" value="CarbesteraseB"/>
</dbReference>
<dbReference type="OrthoDB" id="6846267at2759"/>
<dbReference type="EMBL" id="NAJO01000082">
    <property type="protein sequence ID" value="OQN95659.1"/>
    <property type="molecule type" value="Genomic_DNA"/>
</dbReference>
<protein>
    <recommendedName>
        <fullName evidence="1">Carboxylesterase type B domain-containing protein</fullName>
    </recommendedName>
</protein>
<sequence>MPSASYEQSAYPFNAGPLGHIEGLTLSIHDKPSLHYFGGLPYALPPVGKYRFRRPRPLPPCYQLGTRASPGRFTGSAAVCPQPWDEDDKSLWDENCLQLNLYIPAGTAPKGGWPCFVYLHGGYLQWGDPNMAPESLVPLLTETAFKAIIVAPAYRVNAFGFLASHELDDEARKDNVEATGNCGFWDQRLAIEWAWKNVSLFSGDQTNVTLAGYSAGAHSTFQQLAHELYFVSDEKAIIKRAIMWSNSPGVQPRSLDQHQTQFDELCAVLGIAHKSSATEKLTKLRAVPATGLVAAQHHLTRSEFRAYSDDSFISSTIISHINSGDFAKRMKRRKIKLMNGECRDEHNSYRSWRTPSDSYAAVKTRLTADYPSVVVEKLMKHYCKGTYDLPKGYKDWPDLFGHIYADCQVHNLERGFHNALFKGGLVAGEDVLRYRFDMRMKCVDAIIPPDWGVTHATDLDSIWFWGACGDGLTAGEKDMLKDWNEQFAAFVRGDDVQWGPSDPKQMRRLRADGKTDVWEDDRWEQGLEVWDLLNGDEGKSRL</sequence>
<evidence type="ECO:0000259" key="1">
    <source>
        <dbReference type="Pfam" id="PF00135"/>
    </source>
</evidence>
<gene>
    <name evidence="2" type="ORF">B0A48_18183</name>
</gene>
<dbReference type="Gene3D" id="3.40.50.1820">
    <property type="entry name" value="alpha/beta hydrolase"/>
    <property type="match status" value="1"/>
</dbReference>
<dbReference type="InParanoid" id="A0A1V8S9D8"/>
<dbReference type="SUPFAM" id="SSF53474">
    <property type="entry name" value="alpha/beta-Hydrolases"/>
    <property type="match status" value="1"/>
</dbReference>
<keyword evidence="3" id="KW-1185">Reference proteome</keyword>
<dbReference type="Proteomes" id="UP000192596">
    <property type="component" value="Unassembled WGS sequence"/>
</dbReference>
<dbReference type="Pfam" id="PF00135">
    <property type="entry name" value="COesterase"/>
    <property type="match status" value="1"/>
</dbReference>
<dbReference type="STRING" id="1507870.A0A1V8S9D8"/>
<accession>A0A1V8S9D8</accession>
<dbReference type="PANTHER" id="PTHR43142">
    <property type="entry name" value="CARBOXYLIC ESTER HYDROLASE"/>
    <property type="match status" value="1"/>
</dbReference>
<dbReference type="PANTHER" id="PTHR43142:SF4">
    <property type="entry name" value="CARBOXYLIC ESTER HYDROLASE"/>
    <property type="match status" value="1"/>
</dbReference>
<proteinExistence type="predicted"/>
<dbReference type="AlphaFoldDB" id="A0A1V8S9D8"/>
<evidence type="ECO:0000313" key="3">
    <source>
        <dbReference type="Proteomes" id="UP000192596"/>
    </source>
</evidence>
<comment type="caution">
    <text evidence="2">The sequence shown here is derived from an EMBL/GenBank/DDBJ whole genome shotgun (WGS) entry which is preliminary data.</text>
</comment>
<feature type="domain" description="Carboxylesterase type B" evidence="1">
    <location>
        <begin position="18"/>
        <end position="495"/>
    </location>
</feature>
<evidence type="ECO:0000313" key="2">
    <source>
        <dbReference type="EMBL" id="OQN95659.1"/>
    </source>
</evidence>
<reference evidence="3" key="1">
    <citation type="submission" date="2017-03" db="EMBL/GenBank/DDBJ databases">
        <title>Genomes of endolithic fungi from Antarctica.</title>
        <authorList>
            <person name="Coleine C."/>
            <person name="Masonjones S."/>
            <person name="Stajich J.E."/>
        </authorList>
    </citation>
    <scope>NUCLEOTIDE SEQUENCE [LARGE SCALE GENOMIC DNA]</scope>
    <source>
        <strain evidence="3">CCFEE 5527</strain>
    </source>
</reference>
<name>A0A1V8S9D8_9PEZI</name>
<organism evidence="2 3">
    <name type="scientific">Cryoendolithus antarcticus</name>
    <dbReference type="NCBI Taxonomy" id="1507870"/>
    <lineage>
        <taxon>Eukaryota</taxon>
        <taxon>Fungi</taxon>
        <taxon>Dikarya</taxon>
        <taxon>Ascomycota</taxon>
        <taxon>Pezizomycotina</taxon>
        <taxon>Dothideomycetes</taxon>
        <taxon>Dothideomycetidae</taxon>
        <taxon>Cladosporiales</taxon>
        <taxon>Cladosporiaceae</taxon>
        <taxon>Cryoendolithus</taxon>
    </lineage>
</organism>